<evidence type="ECO:0000256" key="7">
    <source>
        <dbReference type="ARBA" id="ARBA00048679"/>
    </source>
</evidence>
<dbReference type="EMBL" id="JAJSOF020000003">
    <property type="protein sequence ID" value="KAJ4448943.1"/>
    <property type="molecule type" value="Genomic_DNA"/>
</dbReference>
<dbReference type="InterPro" id="IPR008271">
    <property type="entry name" value="Ser/Thr_kinase_AS"/>
</dbReference>
<evidence type="ECO:0000256" key="4">
    <source>
        <dbReference type="ARBA" id="ARBA00022777"/>
    </source>
</evidence>
<evidence type="ECO:0000256" key="8">
    <source>
        <dbReference type="PROSITE-ProRule" id="PRU10141"/>
    </source>
</evidence>
<keyword evidence="2" id="KW-0723">Serine/threonine-protein kinase</keyword>
<dbReference type="InterPro" id="IPR017441">
    <property type="entry name" value="Protein_kinase_ATP_BS"/>
</dbReference>
<organism evidence="10 11">
    <name type="scientific">Periplaneta americana</name>
    <name type="common">American cockroach</name>
    <name type="synonym">Blatta americana</name>
    <dbReference type="NCBI Taxonomy" id="6978"/>
    <lineage>
        <taxon>Eukaryota</taxon>
        <taxon>Metazoa</taxon>
        <taxon>Ecdysozoa</taxon>
        <taxon>Arthropoda</taxon>
        <taxon>Hexapoda</taxon>
        <taxon>Insecta</taxon>
        <taxon>Pterygota</taxon>
        <taxon>Neoptera</taxon>
        <taxon>Polyneoptera</taxon>
        <taxon>Dictyoptera</taxon>
        <taxon>Blattodea</taxon>
        <taxon>Blattoidea</taxon>
        <taxon>Blattidae</taxon>
        <taxon>Blattinae</taxon>
        <taxon>Periplaneta</taxon>
    </lineage>
</organism>
<accession>A0ABQ8TRM2</accession>
<dbReference type="Gene3D" id="1.10.510.10">
    <property type="entry name" value="Transferase(Phosphotransferase) domain 1"/>
    <property type="match status" value="1"/>
</dbReference>
<evidence type="ECO:0000313" key="11">
    <source>
        <dbReference type="Proteomes" id="UP001148838"/>
    </source>
</evidence>
<dbReference type="PROSITE" id="PS00108">
    <property type="entry name" value="PROTEIN_KINASE_ST"/>
    <property type="match status" value="1"/>
</dbReference>
<evidence type="ECO:0000256" key="1">
    <source>
        <dbReference type="ARBA" id="ARBA00012513"/>
    </source>
</evidence>
<reference evidence="10 11" key="1">
    <citation type="journal article" date="2022" name="Allergy">
        <title>Genome assembly and annotation of Periplaneta americana reveal a comprehensive cockroach allergen profile.</title>
        <authorList>
            <person name="Wang L."/>
            <person name="Xiong Q."/>
            <person name="Saelim N."/>
            <person name="Wang L."/>
            <person name="Nong W."/>
            <person name="Wan A.T."/>
            <person name="Shi M."/>
            <person name="Liu X."/>
            <person name="Cao Q."/>
            <person name="Hui J.H.L."/>
            <person name="Sookrung N."/>
            <person name="Leung T.F."/>
            <person name="Tungtrongchitr A."/>
            <person name="Tsui S.K.W."/>
        </authorList>
    </citation>
    <scope>NUCLEOTIDE SEQUENCE [LARGE SCALE GENOMIC DNA]</scope>
    <source>
        <strain evidence="10">PWHHKU_190912</strain>
    </source>
</reference>
<keyword evidence="3 8" id="KW-0547">Nucleotide-binding</keyword>
<dbReference type="Proteomes" id="UP001148838">
    <property type="component" value="Unassembled WGS sequence"/>
</dbReference>
<dbReference type="InterPro" id="IPR008984">
    <property type="entry name" value="SMAD_FHA_dom_sf"/>
</dbReference>
<evidence type="ECO:0000259" key="9">
    <source>
        <dbReference type="PROSITE" id="PS50011"/>
    </source>
</evidence>
<dbReference type="SUPFAM" id="SSF49879">
    <property type="entry name" value="SMAD/FHA domain"/>
    <property type="match status" value="1"/>
</dbReference>
<dbReference type="PROSITE" id="PS50011">
    <property type="entry name" value="PROTEIN_KINASE_DOM"/>
    <property type="match status" value="1"/>
</dbReference>
<comment type="caution">
    <text evidence="10">The sequence shown here is derived from an EMBL/GenBank/DDBJ whole genome shotgun (WGS) entry which is preliminary data.</text>
</comment>
<dbReference type="PROSITE" id="PS00107">
    <property type="entry name" value="PROTEIN_KINASE_ATP"/>
    <property type="match status" value="1"/>
</dbReference>
<protein>
    <recommendedName>
        <fullName evidence="1">non-specific serine/threonine protein kinase</fullName>
        <ecNumber evidence="1">2.7.11.1</ecNumber>
    </recommendedName>
</protein>
<keyword evidence="4" id="KW-0418">Kinase</keyword>
<comment type="catalytic activity">
    <reaction evidence="7">
        <text>L-seryl-[protein] + ATP = O-phospho-L-seryl-[protein] + ADP + H(+)</text>
        <dbReference type="Rhea" id="RHEA:17989"/>
        <dbReference type="Rhea" id="RHEA-COMP:9863"/>
        <dbReference type="Rhea" id="RHEA-COMP:11604"/>
        <dbReference type="ChEBI" id="CHEBI:15378"/>
        <dbReference type="ChEBI" id="CHEBI:29999"/>
        <dbReference type="ChEBI" id="CHEBI:30616"/>
        <dbReference type="ChEBI" id="CHEBI:83421"/>
        <dbReference type="ChEBI" id="CHEBI:456216"/>
        <dbReference type="EC" id="2.7.11.1"/>
    </reaction>
</comment>
<comment type="catalytic activity">
    <reaction evidence="6">
        <text>L-threonyl-[protein] + ATP = O-phospho-L-threonyl-[protein] + ADP + H(+)</text>
        <dbReference type="Rhea" id="RHEA:46608"/>
        <dbReference type="Rhea" id="RHEA-COMP:11060"/>
        <dbReference type="Rhea" id="RHEA-COMP:11605"/>
        <dbReference type="ChEBI" id="CHEBI:15378"/>
        <dbReference type="ChEBI" id="CHEBI:30013"/>
        <dbReference type="ChEBI" id="CHEBI:30616"/>
        <dbReference type="ChEBI" id="CHEBI:61977"/>
        <dbReference type="ChEBI" id="CHEBI:456216"/>
        <dbReference type="EC" id="2.7.11.1"/>
    </reaction>
</comment>
<evidence type="ECO:0000256" key="3">
    <source>
        <dbReference type="ARBA" id="ARBA00022741"/>
    </source>
</evidence>
<dbReference type="Pfam" id="PF00498">
    <property type="entry name" value="FHA"/>
    <property type="match status" value="1"/>
</dbReference>
<feature type="domain" description="Protein kinase" evidence="9">
    <location>
        <begin position="107"/>
        <end position="356"/>
    </location>
</feature>
<dbReference type="SMART" id="SM00220">
    <property type="entry name" value="S_TKc"/>
    <property type="match status" value="1"/>
</dbReference>
<keyword evidence="5 8" id="KW-0067">ATP-binding</keyword>
<dbReference type="PANTHER" id="PTHR44167:SF24">
    <property type="entry name" value="SERINE_THREONINE-PROTEIN KINASE CHK2"/>
    <property type="match status" value="1"/>
</dbReference>
<feature type="non-terminal residue" evidence="10">
    <location>
        <position position="1"/>
    </location>
</feature>
<dbReference type="SUPFAM" id="SSF56112">
    <property type="entry name" value="Protein kinase-like (PK-like)"/>
    <property type="match status" value="1"/>
</dbReference>
<evidence type="ECO:0000256" key="2">
    <source>
        <dbReference type="ARBA" id="ARBA00022527"/>
    </source>
</evidence>
<name>A0ABQ8TRM2_PERAM</name>
<dbReference type="EC" id="2.7.11.1" evidence="1"/>
<feature type="binding site" evidence="8">
    <location>
        <position position="136"/>
    </location>
    <ligand>
        <name>ATP</name>
        <dbReference type="ChEBI" id="CHEBI:30616"/>
    </ligand>
</feature>
<dbReference type="InterPro" id="IPR000719">
    <property type="entry name" value="Prot_kinase_dom"/>
</dbReference>
<evidence type="ECO:0000256" key="5">
    <source>
        <dbReference type="ARBA" id="ARBA00022840"/>
    </source>
</evidence>
<proteinExistence type="predicted"/>
<gene>
    <name evidence="10" type="ORF">ANN_00335</name>
</gene>
<dbReference type="Gene3D" id="2.60.200.20">
    <property type="match status" value="1"/>
</dbReference>
<dbReference type="PANTHER" id="PTHR44167">
    <property type="entry name" value="OVARIAN-SPECIFIC SERINE/THREONINE-PROTEIN KINASE LOK-RELATED"/>
    <property type="match status" value="1"/>
</dbReference>
<dbReference type="Pfam" id="PF00069">
    <property type="entry name" value="Pkinase"/>
    <property type="match status" value="1"/>
</dbReference>
<dbReference type="InterPro" id="IPR011009">
    <property type="entry name" value="Kinase-like_dom_sf"/>
</dbReference>
<keyword evidence="11" id="KW-1185">Reference proteome</keyword>
<sequence length="591" mass="65403">LKKEEYTFGKDSGCSYVIKDSELGKADYDKLSKKQFKIVKKKDGVYLEDLAVTYVNTKEVGSKQKILLNHNATIAIIKMHLKVFVYLDKSVCDAKGSDLPKQLGDKYLMSSHLGEGGFGEVSLVFEKDTGKRFAMKMMKKNPKLMKYAHTETTILQKIKHPCLIETEEVVDSLNVLFIVLEFMEGGDLSKRIHPIRKMQEADMKLIFFQIVNAIQYLHGQKIVHRDIKPENILLASKNTETLIKVTDFGVSKILRPGTVMDTRVGTPVYMAPEIHKNVSQYTKEVDIWSMGVLLYYCLTCRIPFRRIEDIRFGTDTFPAHYWSGMTPAVVTLIKGMLKVQPTQRISIEDILNHAWLKDPIIRRKAHNLMWPGKPYVEEKPAPAPVGFQRGGSMRLQRPRGVMQFMSMRSSRQQVAAEPNRMPAYPLRQPAGNADKVLAESAEKLKIGAARLPAGNAARLPLGSADRLPIARQPAGNAAKLPAGSAERLQIGNAAKLPAGNAAKLPAGSAERLPIGNAAKLPAGNANRLSVGNAARLPAGSANKLPVANAARLPVGNVVRVPSASTARPLQHRGVVHEFQKPVKDVIKNFDK</sequence>
<evidence type="ECO:0000256" key="6">
    <source>
        <dbReference type="ARBA" id="ARBA00047899"/>
    </source>
</evidence>
<keyword evidence="4" id="KW-0808">Transferase</keyword>
<dbReference type="InterPro" id="IPR000253">
    <property type="entry name" value="FHA_dom"/>
</dbReference>
<evidence type="ECO:0000313" key="10">
    <source>
        <dbReference type="EMBL" id="KAJ4448943.1"/>
    </source>
</evidence>